<gene>
    <name evidence="2" type="ORF">JF259_06420</name>
</gene>
<dbReference type="Pfam" id="PF04266">
    <property type="entry name" value="ASCH"/>
    <property type="match status" value="1"/>
</dbReference>
<evidence type="ECO:0000259" key="1">
    <source>
        <dbReference type="SMART" id="SM01022"/>
    </source>
</evidence>
<evidence type="ECO:0000313" key="2">
    <source>
        <dbReference type="EMBL" id="MBJ6367716.1"/>
    </source>
</evidence>
<dbReference type="InterPro" id="IPR015947">
    <property type="entry name" value="PUA-like_sf"/>
</dbReference>
<dbReference type="Proteomes" id="UP000610931">
    <property type="component" value="Unassembled WGS sequence"/>
</dbReference>
<dbReference type="InterPro" id="IPR007374">
    <property type="entry name" value="ASCH_domain"/>
</dbReference>
<sequence>MSKIVVISLKPEFSELIFNGSKKIELRKSIPQINEEDIVVVYNTMPEKAFVGVCKIKEIITSSPEEIWSNYSQELGIDKERYFDYYLGRKKAIGLKIDSFRKFKEKITLKEIKKIIPEFTPPQTFKYFSRSMVMSTLK</sequence>
<dbReference type="AlphaFoldDB" id="A0A8J7LSZ6"/>
<accession>A0A8J7LSZ6</accession>
<reference evidence="2" key="1">
    <citation type="submission" date="2020-12" db="EMBL/GenBank/DDBJ databases">
        <title>Snuella sp. nov., isolated from sediment in Incheon.</title>
        <authorList>
            <person name="Kim W."/>
        </authorList>
    </citation>
    <scope>NUCLEOTIDE SEQUENCE</scope>
    <source>
        <strain evidence="2">CAU 1569</strain>
    </source>
</reference>
<dbReference type="Gene3D" id="2.30.130.30">
    <property type="entry name" value="Hypothetical protein"/>
    <property type="match status" value="1"/>
</dbReference>
<name>A0A8J7LSZ6_9FLAO</name>
<feature type="domain" description="ASCH" evidence="1">
    <location>
        <begin position="7"/>
        <end position="98"/>
    </location>
</feature>
<proteinExistence type="predicted"/>
<evidence type="ECO:0000313" key="3">
    <source>
        <dbReference type="Proteomes" id="UP000610931"/>
    </source>
</evidence>
<dbReference type="SMART" id="SM01022">
    <property type="entry name" value="ASCH"/>
    <property type="match status" value="1"/>
</dbReference>
<dbReference type="RefSeq" id="WP_199114486.1">
    <property type="nucleotide sequence ID" value="NZ_JAELVQ010000006.1"/>
</dbReference>
<keyword evidence="3" id="KW-1185">Reference proteome</keyword>
<protein>
    <submittedName>
        <fullName evidence="2">EVE domain-containing protein</fullName>
    </submittedName>
</protein>
<dbReference type="EMBL" id="JAELVQ010000006">
    <property type="protein sequence ID" value="MBJ6367716.1"/>
    <property type="molecule type" value="Genomic_DNA"/>
</dbReference>
<comment type="caution">
    <text evidence="2">The sequence shown here is derived from an EMBL/GenBank/DDBJ whole genome shotgun (WGS) entry which is preliminary data.</text>
</comment>
<organism evidence="2 3">
    <name type="scientific">Snuella sedimenti</name>
    <dbReference type="NCBI Taxonomy" id="2798802"/>
    <lineage>
        <taxon>Bacteria</taxon>
        <taxon>Pseudomonadati</taxon>
        <taxon>Bacteroidota</taxon>
        <taxon>Flavobacteriia</taxon>
        <taxon>Flavobacteriales</taxon>
        <taxon>Flavobacteriaceae</taxon>
        <taxon>Snuella</taxon>
    </lineage>
</organism>
<dbReference type="SUPFAM" id="SSF88697">
    <property type="entry name" value="PUA domain-like"/>
    <property type="match status" value="1"/>
</dbReference>